<dbReference type="InterPro" id="IPR002470">
    <property type="entry name" value="Peptidase_S9A"/>
</dbReference>
<dbReference type="GO" id="GO:0006508">
    <property type="term" value="P:proteolysis"/>
    <property type="evidence" value="ECO:0007669"/>
    <property type="project" value="UniProtKB-KW"/>
</dbReference>
<dbReference type="Gene3D" id="3.40.50.1820">
    <property type="entry name" value="alpha/beta hydrolase"/>
    <property type="match status" value="1"/>
</dbReference>
<dbReference type="InterPro" id="IPR029058">
    <property type="entry name" value="AB_hydrolase_fold"/>
</dbReference>
<dbReference type="Pfam" id="PF02897">
    <property type="entry name" value="Peptidase_S9_N"/>
    <property type="match status" value="1"/>
</dbReference>
<evidence type="ECO:0000259" key="6">
    <source>
        <dbReference type="Pfam" id="PF02897"/>
    </source>
</evidence>
<gene>
    <name evidence="7" type="ORF">Y958_12360</name>
</gene>
<feature type="domain" description="Peptidase S9 prolyl oligopeptidase catalytic" evidence="5">
    <location>
        <begin position="482"/>
        <end position="699"/>
    </location>
</feature>
<keyword evidence="2" id="KW-0645">Protease</keyword>
<evidence type="ECO:0000259" key="5">
    <source>
        <dbReference type="Pfam" id="PF00326"/>
    </source>
</evidence>
<sequence>MSVSDVPFRQSAFAKPPVARVWPVEKTAHGEVRVDPYDWLRDPAFPEVKDPDILSYLEAENGYIEQVLGGEGDLRPALVGELRARIKEDDTGVPYRRDGYFYQSRFAAGQNYPVFVRWAAGTSEEEVVLDVNVLAAQHDFMRVADFETTRDGRYLAYTADTDGSERYGVRVKDLSTGDLVLEGAADATPGVAWAADGRHLFYIRQDEFQRPKTVWRHRLGTALTEDVLVYEEADPAWMVSLDLTLSGRFIRIVAHNNVSTEVRLLDAAQPEGEPRLVLPRRQGHEYNVEDQGDIAWIITNDTHRNFRLVKAPLADTAEANWVEVIAPADRTYLTGHMAFRDWLVVYARVDGAQVVRVLDPKQADGIGGTHDIAFPDTAFEVGPGANFDYDGGLLRLRYQSLVTPPTVYDYDLNDRTLAIRKVQEIPSGYDADQYVSARLMAPARDGTLIPVSIVHRRDFPKDGSGALHLYAYGAYGNGIDPYFSANRLGLLDRGFAFAIAHIRGGDELGRGWYEDGKLEKKINSFTDFIDAAQFLAGQGYAKAGNISAEGGSAGGLLMGAVANMAPEGLFRAIVAQVPFVDVVNTMLDDSLPLTVIEYDEWGNPNEPEVYQRLKSYSPYDNVAAKAYPHLLITAGLSDPRVTYWEPAKWTAKLRTLKTDDHVLLSRTEMGAGHAGAAGRFDKLKEVALTQAFLLRAFGKGL</sequence>
<dbReference type="PRINTS" id="PR00862">
    <property type="entry name" value="PROLIGOPTASE"/>
</dbReference>
<dbReference type="InterPro" id="IPR023302">
    <property type="entry name" value="Pept_S9A_N"/>
</dbReference>
<protein>
    <submittedName>
        <fullName evidence="7">Peptidase S9</fullName>
    </submittedName>
</protein>
<evidence type="ECO:0000256" key="1">
    <source>
        <dbReference type="ARBA" id="ARBA00005228"/>
    </source>
</evidence>
<dbReference type="Proteomes" id="UP000197153">
    <property type="component" value="Chromosome 1"/>
</dbReference>
<dbReference type="SUPFAM" id="SSF53474">
    <property type="entry name" value="alpha/beta-Hydrolases"/>
    <property type="match status" value="1"/>
</dbReference>
<evidence type="ECO:0000256" key="4">
    <source>
        <dbReference type="ARBA" id="ARBA00022825"/>
    </source>
</evidence>
<dbReference type="InterPro" id="IPR001375">
    <property type="entry name" value="Peptidase_S9_cat"/>
</dbReference>
<evidence type="ECO:0000313" key="7">
    <source>
        <dbReference type="EMBL" id="ASG21515.1"/>
    </source>
</evidence>
<evidence type="ECO:0000256" key="3">
    <source>
        <dbReference type="ARBA" id="ARBA00022801"/>
    </source>
</evidence>
<evidence type="ECO:0000256" key="2">
    <source>
        <dbReference type="ARBA" id="ARBA00022670"/>
    </source>
</evidence>
<dbReference type="GO" id="GO:0004252">
    <property type="term" value="F:serine-type endopeptidase activity"/>
    <property type="evidence" value="ECO:0007669"/>
    <property type="project" value="InterPro"/>
</dbReference>
<dbReference type="PROSITE" id="PS00708">
    <property type="entry name" value="PRO_ENDOPEP_SER"/>
    <property type="match status" value="1"/>
</dbReference>
<dbReference type="PANTHER" id="PTHR11757">
    <property type="entry name" value="PROTEASE FAMILY S9A OLIGOPEPTIDASE"/>
    <property type="match status" value="1"/>
</dbReference>
<accession>A0A248JS43</accession>
<dbReference type="EMBL" id="CP022110">
    <property type="protein sequence ID" value="ASG21515.1"/>
    <property type="molecule type" value="Genomic_DNA"/>
</dbReference>
<dbReference type="RefSeq" id="WP_088872213.1">
    <property type="nucleotide sequence ID" value="NZ_CP022110.1"/>
</dbReference>
<dbReference type="InterPro" id="IPR002471">
    <property type="entry name" value="Pept_S9_AS"/>
</dbReference>
<feature type="domain" description="Peptidase S9A N-terminal" evidence="6">
    <location>
        <begin position="16"/>
        <end position="422"/>
    </location>
</feature>
<dbReference type="Gene3D" id="2.130.10.120">
    <property type="entry name" value="Prolyl oligopeptidase, N-terminal domain"/>
    <property type="match status" value="1"/>
</dbReference>
<organism evidence="7 8">
    <name type="scientific">Nitrospirillum viridazoti CBAmc</name>
    <dbReference type="NCBI Taxonomy" id="1441467"/>
    <lineage>
        <taxon>Bacteria</taxon>
        <taxon>Pseudomonadati</taxon>
        <taxon>Pseudomonadota</taxon>
        <taxon>Alphaproteobacteria</taxon>
        <taxon>Rhodospirillales</taxon>
        <taxon>Azospirillaceae</taxon>
        <taxon>Nitrospirillum</taxon>
        <taxon>Nitrospirillum viridazoti</taxon>
    </lineage>
</organism>
<dbReference type="InterPro" id="IPR051543">
    <property type="entry name" value="Serine_Peptidase_S9A"/>
</dbReference>
<keyword evidence="4" id="KW-0720">Serine protease</keyword>
<reference evidence="7 8" key="1">
    <citation type="submission" date="2017-06" db="EMBL/GenBank/DDBJ databases">
        <title>Complete genome sequence of Nitrospirillum amazonense strain CBAmC, an endophytic nitrogen-fixing and plant growth-promoting bacterium, isolated from sugarcane.</title>
        <authorList>
            <person name="Schwab S."/>
            <person name="dos Santos Teixeira K.R."/>
            <person name="Simoes Araujo J.L."/>
            <person name="Soares Vidal M."/>
            <person name="Borges de Freitas H.R."/>
            <person name="Rivello Crivelaro A.L."/>
            <person name="Bueno de Camargo Nunes A."/>
            <person name="dos Santos C.M."/>
            <person name="Palmeira da Silva Rosa D."/>
            <person name="da Silva Padilha D."/>
            <person name="da Silva E."/>
            <person name="Araujo Terra L."/>
            <person name="Soares Mendes V."/>
            <person name="Farinelli L."/>
            <person name="Magalhaes Cruz L."/>
            <person name="Baldani J.I."/>
        </authorList>
    </citation>
    <scope>NUCLEOTIDE SEQUENCE [LARGE SCALE GENOMIC DNA]</scope>
    <source>
        <strain evidence="7 8">CBAmC</strain>
    </source>
</reference>
<dbReference type="KEGG" id="nao:Y958_12360"/>
<keyword evidence="3" id="KW-0378">Hydrolase</keyword>
<dbReference type="AlphaFoldDB" id="A0A248JS43"/>
<name>A0A248JS43_9PROT</name>
<dbReference type="PANTHER" id="PTHR11757:SF19">
    <property type="entry name" value="PROLYL ENDOPEPTIDASE-LIKE"/>
    <property type="match status" value="1"/>
</dbReference>
<keyword evidence="8" id="KW-1185">Reference proteome</keyword>
<comment type="similarity">
    <text evidence="1">Belongs to the peptidase S9A family.</text>
</comment>
<dbReference type="Pfam" id="PF00326">
    <property type="entry name" value="Peptidase_S9"/>
    <property type="match status" value="1"/>
</dbReference>
<proteinExistence type="inferred from homology"/>
<evidence type="ECO:0000313" key="8">
    <source>
        <dbReference type="Proteomes" id="UP000197153"/>
    </source>
</evidence>
<dbReference type="SUPFAM" id="SSF50993">
    <property type="entry name" value="Peptidase/esterase 'gauge' domain"/>
    <property type="match status" value="1"/>
</dbReference>